<dbReference type="AlphaFoldDB" id="E3MXK5"/>
<feature type="transmembrane region" description="Helical" evidence="2">
    <location>
        <begin position="206"/>
        <end position="226"/>
    </location>
</feature>
<keyword evidence="2" id="KW-1133">Transmembrane helix</keyword>
<evidence type="ECO:0000256" key="2">
    <source>
        <dbReference type="SAM" id="Phobius"/>
    </source>
</evidence>
<name>E3MXK5_CAERE</name>
<evidence type="ECO:0000313" key="4">
    <source>
        <dbReference type="Proteomes" id="UP000008281"/>
    </source>
</evidence>
<gene>
    <name evidence="3" type="ORF">CRE_27755</name>
</gene>
<dbReference type="STRING" id="31234.E3MXK5"/>
<dbReference type="GeneID" id="9817600"/>
<evidence type="ECO:0008006" key="5">
    <source>
        <dbReference type="Google" id="ProtNLM"/>
    </source>
</evidence>
<dbReference type="InParanoid" id="E3MXK5"/>
<dbReference type="Proteomes" id="UP000008281">
    <property type="component" value="Unassembled WGS sequence"/>
</dbReference>
<evidence type="ECO:0000256" key="1">
    <source>
        <dbReference type="SAM" id="MobiDB-lite"/>
    </source>
</evidence>
<feature type="region of interest" description="Disordered" evidence="1">
    <location>
        <begin position="45"/>
        <end position="88"/>
    </location>
</feature>
<sequence>MTINPTEYASQEYGEPPLTPRNDGKVQFLGPDVVRYISPPRVEVARQRYRPLAPAPPPQQTTSYSTDSPPPTYQSSVYPMPQQHPPQPQYIQQPQMVPVSMPMMTPQYVMPPQMAPMITHQPQMMCMQQPVMTQMTQMMPPVQLTPPQMVQPQQPQQQQTSPAITLCINQSPQIGGIPGGNGNALVCPKCRKGIITRQQDKFRKRILMCLAFCCCPLTCGIPLFWICCNYVDTCGACGKSYGHRGKKNYKKKVNAVTL</sequence>
<dbReference type="HOGENOM" id="CLU_1129944_0_0_1"/>
<accession>E3MXK5</accession>
<proteinExistence type="predicted"/>
<dbReference type="FunCoup" id="E3MXK5">
    <property type="interactions" value="708"/>
</dbReference>
<dbReference type="CTD" id="9817600"/>
<dbReference type="OrthoDB" id="5814157at2759"/>
<dbReference type="EMBL" id="DS268492">
    <property type="protein sequence ID" value="EFP11710.1"/>
    <property type="molecule type" value="Genomic_DNA"/>
</dbReference>
<keyword evidence="2" id="KW-0812">Transmembrane</keyword>
<dbReference type="eggNOG" id="ENOG502TGT8">
    <property type="taxonomic scope" value="Eukaryota"/>
</dbReference>
<keyword evidence="4" id="KW-1185">Reference proteome</keyword>
<evidence type="ECO:0000313" key="3">
    <source>
        <dbReference type="EMBL" id="EFP11710.1"/>
    </source>
</evidence>
<reference evidence="3" key="1">
    <citation type="submission" date="2007-07" db="EMBL/GenBank/DDBJ databases">
        <title>PCAP assembly of the Caenorhabditis remanei genome.</title>
        <authorList>
            <consortium name="The Caenorhabditis remanei Sequencing Consortium"/>
            <person name="Wilson R.K."/>
        </authorList>
    </citation>
    <scope>NUCLEOTIDE SEQUENCE [LARGE SCALE GENOMIC DNA]</scope>
    <source>
        <strain evidence="3">PB4641</strain>
    </source>
</reference>
<feature type="compositionally biased region" description="Low complexity" evidence="1">
    <location>
        <begin position="60"/>
        <end position="81"/>
    </location>
</feature>
<keyword evidence="2" id="KW-0472">Membrane</keyword>
<feature type="region of interest" description="Disordered" evidence="1">
    <location>
        <begin position="1"/>
        <end position="26"/>
    </location>
</feature>
<dbReference type="RefSeq" id="XP_003099103.2">
    <property type="nucleotide sequence ID" value="XM_003099055.2"/>
</dbReference>
<dbReference type="KEGG" id="crq:GCK72_002912"/>
<dbReference type="OMA" id="KCRKGII"/>
<protein>
    <recommendedName>
        <fullName evidence="5">LITAF domain-containing protein</fullName>
    </recommendedName>
</protein>
<organism evidence="4">
    <name type="scientific">Caenorhabditis remanei</name>
    <name type="common">Caenorhabditis vulgaris</name>
    <dbReference type="NCBI Taxonomy" id="31234"/>
    <lineage>
        <taxon>Eukaryota</taxon>
        <taxon>Metazoa</taxon>
        <taxon>Ecdysozoa</taxon>
        <taxon>Nematoda</taxon>
        <taxon>Chromadorea</taxon>
        <taxon>Rhabditida</taxon>
        <taxon>Rhabditina</taxon>
        <taxon>Rhabditomorpha</taxon>
        <taxon>Rhabditoidea</taxon>
        <taxon>Rhabditidae</taxon>
        <taxon>Peloderinae</taxon>
        <taxon>Caenorhabditis</taxon>
    </lineage>
</organism>